<dbReference type="KEGG" id="cnk:EG343_21020"/>
<keyword evidence="2" id="KW-1185">Reference proteome</keyword>
<accession>A0AAD1DSV8</accession>
<reference evidence="1 2" key="1">
    <citation type="submission" date="2018-11" db="EMBL/GenBank/DDBJ databases">
        <title>Proposal to divide the Flavobacteriaceae and reorganize its genera based on Amino Acid Identity values calculated from whole genome sequences.</title>
        <authorList>
            <person name="Nicholson A.C."/>
            <person name="Gulvik C.A."/>
            <person name="Whitney A.M."/>
            <person name="Humrighouse B.W."/>
            <person name="Bell M."/>
            <person name="Holmes B."/>
            <person name="Steigerwalt A.G."/>
            <person name="Villarma A."/>
            <person name="Sheth M."/>
            <person name="Batra D."/>
            <person name="Pryor J."/>
            <person name="Bernardet J.-F."/>
            <person name="Hugo C."/>
            <person name="Kampfer P."/>
            <person name="Newman J."/>
            <person name="McQuiston J.R."/>
        </authorList>
    </citation>
    <scope>NUCLEOTIDE SEQUENCE [LARGE SCALE GENOMIC DNA]</scope>
    <source>
        <strain evidence="1 2">G0041</strain>
    </source>
</reference>
<sequence length="73" mass="8713">MRSAETFQNLTRKIFKVTTKIQSSYPELYFLLNETPLFMSSNEANITIQDLKQYLTTIRMQLITFEKDKKMKL</sequence>
<organism evidence="1 2">
    <name type="scientific">Chryseobacterium nakagawai</name>
    <dbReference type="NCBI Taxonomy" id="1241982"/>
    <lineage>
        <taxon>Bacteria</taxon>
        <taxon>Pseudomonadati</taxon>
        <taxon>Bacteroidota</taxon>
        <taxon>Flavobacteriia</taxon>
        <taxon>Flavobacteriales</taxon>
        <taxon>Weeksellaceae</taxon>
        <taxon>Chryseobacterium group</taxon>
        <taxon>Chryseobacterium</taxon>
    </lineage>
</organism>
<name>A0AAD1DSV8_CHRNA</name>
<dbReference type="AlphaFoldDB" id="A0AAD1DSV8"/>
<dbReference type="Proteomes" id="UP000278288">
    <property type="component" value="Chromosome"/>
</dbReference>
<proteinExistence type="predicted"/>
<evidence type="ECO:0000313" key="2">
    <source>
        <dbReference type="Proteomes" id="UP000278288"/>
    </source>
</evidence>
<evidence type="ECO:0000313" key="1">
    <source>
        <dbReference type="EMBL" id="AZA92900.1"/>
    </source>
</evidence>
<gene>
    <name evidence="1" type="ORF">EG343_21020</name>
</gene>
<protein>
    <submittedName>
        <fullName evidence="1">Uncharacterized protein</fullName>
    </submittedName>
</protein>
<dbReference type="EMBL" id="CP033923">
    <property type="protein sequence ID" value="AZA92900.1"/>
    <property type="molecule type" value="Genomic_DNA"/>
</dbReference>